<keyword evidence="7" id="KW-0121">Carboxypeptidase</keyword>
<evidence type="ECO:0000256" key="15">
    <source>
        <dbReference type="ARBA" id="ARBA00023049"/>
    </source>
</evidence>
<comment type="subcellular location">
    <subcellularLocation>
        <location evidence="1">Endoplasmic reticulum</location>
    </subcellularLocation>
    <subcellularLocation>
        <location evidence="3">Golgi apparatus</location>
    </subcellularLocation>
    <subcellularLocation>
        <location evidence="2">Lysosome</location>
    </subcellularLocation>
    <subcellularLocation>
        <location evidence="4">Secreted</location>
    </subcellularLocation>
</comment>
<keyword evidence="12" id="KW-0256">Endoplasmic reticulum</keyword>
<evidence type="ECO:0000259" key="21">
    <source>
        <dbReference type="Pfam" id="PF04389"/>
    </source>
</evidence>
<dbReference type="GO" id="GO:0006508">
    <property type="term" value="P:proteolysis"/>
    <property type="evidence" value="ECO:0007669"/>
    <property type="project" value="UniProtKB-KW"/>
</dbReference>
<evidence type="ECO:0000313" key="23">
    <source>
        <dbReference type="Proteomes" id="UP000276770"/>
    </source>
</evidence>
<dbReference type="SUPFAM" id="SSF53187">
    <property type="entry name" value="Zn-dependent exopeptidases"/>
    <property type="match status" value="1"/>
</dbReference>
<dbReference type="Gene3D" id="3.50.30.30">
    <property type="match status" value="1"/>
</dbReference>
<keyword evidence="11" id="KW-0378">Hydrolase</keyword>
<keyword evidence="6" id="KW-0964">Secreted</keyword>
<evidence type="ECO:0000256" key="10">
    <source>
        <dbReference type="ARBA" id="ARBA00022729"/>
    </source>
</evidence>
<dbReference type="GO" id="GO:0046872">
    <property type="term" value="F:metal ion binding"/>
    <property type="evidence" value="ECO:0007669"/>
    <property type="project" value="UniProtKB-KW"/>
</dbReference>
<dbReference type="GO" id="GO:0005764">
    <property type="term" value="C:lysosome"/>
    <property type="evidence" value="ECO:0007669"/>
    <property type="project" value="UniProtKB-SubCell"/>
</dbReference>
<evidence type="ECO:0000256" key="7">
    <source>
        <dbReference type="ARBA" id="ARBA00022645"/>
    </source>
</evidence>
<evidence type="ECO:0000256" key="16">
    <source>
        <dbReference type="ARBA" id="ARBA00023145"/>
    </source>
</evidence>
<keyword evidence="13" id="KW-0862">Zinc</keyword>
<dbReference type="InterPro" id="IPR007484">
    <property type="entry name" value="Peptidase_M28"/>
</dbReference>
<keyword evidence="15" id="KW-0482">Metalloprotease</keyword>
<sequence length="412" mass="45904">MSMEPVKERVMGHLRYLAEEIGCRPIGTDANDAAAEYIEKVWKNAGLIVEKQEFEVPNWECEKACLILKGEQLDARANSFSAACDITGEIMPICTLEELEATPHLAGKIVLLYGELSKENFIPKGFTIYNPESHKRVIQLLEEKNPSAIITVRMEKMNDEPIFNDWDLDIPSVTISAETGLMINNCSNAAQIRLIVDSKRSPGKTRNIIGRLNGNAKEKIILTAHYDSVFKTYGAFDNASGVSIILALAEEISTRDDLHMGFEFIAFSSEEYLGLGDQIYLSNFDRTLQDGIAAINFDGIGQSLGTNNMTLMAGSLGLENLLKTIKKGFPAVQWVNPWYESNHYTFFSNGVPSIPFSCTGVSDLLHTPDDRLKWISPEKMNEVFSIALHVIENLQDKTSEWTRSADHKVVGT</sequence>
<dbReference type="Proteomes" id="UP000276770">
    <property type="component" value="Unassembled WGS sequence"/>
</dbReference>
<evidence type="ECO:0000256" key="9">
    <source>
        <dbReference type="ARBA" id="ARBA00022723"/>
    </source>
</evidence>
<dbReference type="GO" id="GO:0004180">
    <property type="term" value="F:carboxypeptidase activity"/>
    <property type="evidence" value="ECO:0007669"/>
    <property type="project" value="UniProtKB-KW"/>
</dbReference>
<evidence type="ECO:0000256" key="5">
    <source>
        <dbReference type="ARBA" id="ARBA00014116"/>
    </source>
</evidence>
<evidence type="ECO:0000256" key="19">
    <source>
        <dbReference type="ARBA" id="ARBA00025833"/>
    </source>
</evidence>
<gene>
    <name evidence="22" type="ORF">D9X91_14545</name>
</gene>
<dbReference type="EMBL" id="RCVZ01000010">
    <property type="protein sequence ID" value="RLQ94276.1"/>
    <property type="molecule type" value="Genomic_DNA"/>
</dbReference>
<dbReference type="GO" id="GO:0070573">
    <property type="term" value="F:metallodipeptidase activity"/>
    <property type="evidence" value="ECO:0007669"/>
    <property type="project" value="InterPro"/>
</dbReference>
<keyword evidence="16" id="KW-0865">Zymogen</keyword>
<comment type="caution">
    <text evidence="22">The sequence shown here is derived from an EMBL/GenBank/DDBJ whole genome shotgun (WGS) entry which is preliminary data.</text>
</comment>
<dbReference type="Pfam" id="PF04389">
    <property type="entry name" value="Peptidase_M28"/>
    <property type="match status" value="1"/>
</dbReference>
<evidence type="ECO:0000313" key="22">
    <source>
        <dbReference type="EMBL" id="RLQ94276.1"/>
    </source>
</evidence>
<keyword evidence="10" id="KW-0732">Signal</keyword>
<dbReference type="AlphaFoldDB" id="A0A3L7JU67"/>
<keyword evidence="8" id="KW-0645">Protease</keyword>
<organism evidence="22 23">
    <name type="scientific">Falsibacillus albus</name>
    <dbReference type="NCBI Taxonomy" id="2478915"/>
    <lineage>
        <taxon>Bacteria</taxon>
        <taxon>Bacillati</taxon>
        <taxon>Bacillota</taxon>
        <taxon>Bacilli</taxon>
        <taxon>Bacillales</taxon>
        <taxon>Bacillaceae</taxon>
        <taxon>Falsibacillus</taxon>
    </lineage>
</organism>
<dbReference type="PANTHER" id="PTHR12053:SF3">
    <property type="entry name" value="CARBOXYPEPTIDASE Q"/>
    <property type="match status" value="1"/>
</dbReference>
<dbReference type="PANTHER" id="PTHR12053">
    <property type="entry name" value="PROTEASE FAMILY M28 PLASMA GLUTAMATE CARBOXYPEPTIDASE-RELATED"/>
    <property type="match status" value="1"/>
</dbReference>
<proteinExistence type="predicted"/>
<evidence type="ECO:0000256" key="3">
    <source>
        <dbReference type="ARBA" id="ARBA00004555"/>
    </source>
</evidence>
<evidence type="ECO:0000256" key="11">
    <source>
        <dbReference type="ARBA" id="ARBA00022801"/>
    </source>
</evidence>
<keyword evidence="9" id="KW-0479">Metal-binding</keyword>
<evidence type="ECO:0000256" key="4">
    <source>
        <dbReference type="ARBA" id="ARBA00004613"/>
    </source>
</evidence>
<evidence type="ECO:0000256" key="18">
    <source>
        <dbReference type="ARBA" id="ARBA00023228"/>
    </source>
</evidence>
<evidence type="ECO:0000256" key="2">
    <source>
        <dbReference type="ARBA" id="ARBA00004371"/>
    </source>
</evidence>
<evidence type="ECO:0000256" key="14">
    <source>
        <dbReference type="ARBA" id="ARBA00023034"/>
    </source>
</evidence>
<comment type="subunit">
    <text evidence="19">Homodimer. The monomeric form is inactive while the homodimer is active.</text>
</comment>
<accession>A0A3L7JU67</accession>
<feature type="domain" description="Peptidase M28" evidence="21">
    <location>
        <begin position="207"/>
        <end position="390"/>
    </location>
</feature>
<keyword evidence="14" id="KW-0333">Golgi apparatus</keyword>
<protein>
    <recommendedName>
        <fullName evidence="5">Carboxypeptidase Q</fullName>
    </recommendedName>
    <alternativeName>
        <fullName evidence="20">Plasma glutamate carboxypeptidase</fullName>
    </alternativeName>
</protein>
<evidence type="ECO:0000256" key="1">
    <source>
        <dbReference type="ARBA" id="ARBA00004240"/>
    </source>
</evidence>
<keyword evidence="18" id="KW-0458">Lysosome</keyword>
<evidence type="ECO:0000256" key="20">
    <source>
        <dbReference type="ARBA" id="ARBA00033328"/>
    </source>
</evidence>
<evidence type="ECO:0000256" key="13">
    <source>
        <dbReference type="ARBA" id="ARBA00022833"/>
    </source>
</evidence>
<dbReference type="GO" id="GO:0005576">
    <property type="term" value="C:extracellular region"/>
    <property type="evidence" value="ECO:0007669"/>
    <property type="project" value="UniProtKB-SubCell"/>
</dbReference>
<name>A0A3L7JU67_9BACI</name>
<reference evidence="22 23" key="1">
    <citation type="submission" date="2018-10" db="EMBL/GenBank/DDBJ databases">
        <title>Falsibacillus sp. genome draft.</title>
        <authorList>
            <person name="Shi S."/>
        </authorList>
    </citation>
    <scope>NUCLEOTIDE SEQUENCE [LARGE SCALE GENOMIC DNA]</scope>
    <source>
        <strain evidence="22 23">GY 10110</strain>
    </source>
</reference>
<keyword evidence="17" id="KW-0325">Glycoprotein</keyword>
<keyword evidence="23" id="KW-1185">Reference proteome</keyword>
<evidence type="ECO:0000256" key="8">
    <source>
        <dbReference type="ARBA" id="ARBA00022670"/>
    </source>
</evidence>
<evidence type="ECO:0000256" key="17">
    <source>
        <dbReference type="ARBA" id="ARBA00023180"/>
    </source>
</evidence>
<evidence type="ECO:0000256" key="6">
    <source>
        <dbReference type="ARBA" id="ARBA00022525"/>
    </source>
</evidence>
<dbReference type="InterPro" id="IPR039866">
    <property type="entry name" value="CPQ"/>
</dbReference>
<evidence type="ECO:0000256" key="12">
    <source>
        <dbReference type="ARBA" id="ARBA00022824"/>
    </source>
</evidence>
<dbReference type="Gene3D" id="3.40.630.10">
    <property type="entry name" value="Zn peptidases"/>
    <property type="match status" value="1"/>
</dbReference>